<dbReference type="STRING" id="121845.A0A1S3DNE8"/>
<dbReference type="AlphaFoldDB" id="A0A1S3DNE8"/>
<feature type="region of interest" description="Disordered" evidence="1">
    <location>
        <begin position="95"/>
        <end position="122"/>
    </location>
</feature>
<keyword evidence="2" id="KW-1185">Reference proteome</keyword>
<evidence type="ECO:0000256" key="1">
    <source>
        <dbReference type="SAM" id="MobiDB-lite"/>
    </source>
</evidence>
<dbReference type="GeneID" id="103521688"/>
<evidence type="ECO:0000313" key="3">
    <source>
        <dbReference type="RefSeq" id="XP_008485019.1"/>
    </source>
</evidence>
<accession>A0A1S3DNE8</accession>
<evidence type="ECO:0000313" key="2">
    <source>
        <dbReference type="Proteomes" id="UP000079169"/>
    </source>
</evidence>
<dbReference type="Proteomes" id="UP000079169">
    <property type="component" value="Unplaced"/>
</dbReference>
<reference evidence="3" key="1">
    <citation type="submission" date="2025-08" db="UniProtKB">
        <authorList>
            <consortium name="RefSeq"/>
        </authorList>
    </citation>
    <scope>IDENTIFICATION</scope>
</reference>
<dbReference type="KEGG" id="dci:103521688"/>
<proteinExistence type="predicted"/>
<organism evidence="2 3">
    <name type="scientific">Diaphorina citri</name>
    <name type="common">Asian citrus psyllid</name>
    <dbReference type="NCBI Taxonomy" id="121845"/>
    <lineage>
        <taxon>Eukaryota</taxon>
        <taxon>Metazoa</taxon>
        <taxon>Ecdysozoa</taxon>
        <taxon>Arthropoda</taxon>
        <taxon>Hexapoda</taxon>
        <taxon>Insecta</taxon>
        <taxon>Pterygota</taxon>
        <taxon>Neoptera</taxon>
        <taxon>Paraneoptera</taxon>
        <taxon>Hemiptera</taxon>
        <taxon>Sternorrhyncha</taxon>
        <taxon>Psylloidea</taxon>
        <taxon>Psyllidae</taxon>
        <taxon>Diaphorininae</taxon>
        <taxon>Diaphorina</taxon>
    </lineage>
</organism>
<dbReference type="PaxDb" id="121845-A0A1S3DNE8"/>
<feature type="region of interest" description="Disordered" evidence="1">
    <location>
        <begin position="1"/>
        <end position="28"/>
    </location>
</feature>
<name>A0A1S3DNE8_DIACI</name>
<feature type="non-terminal residue" evidence="3">
    <location>
        <position position="1"/>
    </location>
</feature>
<gene>
    <name evidence="3" type="primary">LOC103521688</name>
</gene>
<dbReference type="RefSeq" id="XP_008485019.1">
    <property type="nucleotide sequence ID" value="XM_008486797.3"/>
</dbReference>
<feature type="compositionally biased region" description="Polar residues" evidence="1">
    <location>
        <begin position="14"/>
        <end position="27"/>
    </location>
</feature>
<protein>
    <submittedName>
        <fullName evidence="3">Uncharacterized protein LOC103521688</fullName>
    </submittedName>
</protein>
<sequence length="122" mass="13147">MDDHSDYSRHRQHISTIETRASPTRTLLQGPGMYPGYCTIRNGGLPMQELSNLASKSNVVSLENMYVGGGCTLPRGQWASYGGGVAGVRSRPQGTLVRTRPNIPPSVAEEDSPGSTKRESTV</sequence>